<dbReference type="Proteomes" id="UP001732700">
    <property type="component" value="Chromosome 1A"/>
</dbReference>
<name>A0ACD5TBE1_AVESA</name>
<proteinExistence type="predicted"/>
<reference evidence="1" key="1">
    <citation type="submission" date="2021-05" db="EMBL/GenBank/DDBJ databases">
        <authorList>
            <person name="Scholz U."/>
            <person name="Mascher M."/>
            <person name="Fiebig A."/>
        </authorList>
    </citation>
    <scope>NUCLEOTIDE SEQUENCE [LARGE SCALE GENOMIC DNA]</scope>
</reference>
<organism evidence="1 2">
    <name type="scientific">Avena sativa</name>
    <name type="common">Oat</name>
    <dbReference type="NCBI Taxonomy" id="4498"/>
    <lineage>
        <taxon>Eukaryota</taxon>
        <taxon>Viridiplantae</taxon>
        <taxon>Streptophyta</taxon>
        <taxon>Embryophyta</taxon>
        <taxon>Tracheophyta</taxon>
        <taxon>Spermatophyta</taxon>
        <taxon>Magnoliopsida</taxon>
        <taxon>Liliopsida</taxon>
        <taxon>Poales</taxon>
        <taxon>Poaceae</taxon>
        <taxon>BOP clade</taxon>
        <taxon>Pooideae</taxon>
        <taxon>Poodae</taxon>
        <taxon>Poeae</taxon>
        <taxon>Poeae Chloroplast Group 1 (Aveneae type)</taxon>
        <taxon>Aveninae</taxon>
        <taxon>Avena</taxon>
    </lineage>
</organism>
<dbReference type="EnsemblPlants" id="AVESA.00010b.r2.1AG0024060.1">
    <property type="protein sequence ID" value="AVESA.00010b.r2.1AG0024060.1.CDS"/>
    <property type="gene ID" value="AVESA.00010b.r2.1AG0024060"/>
</dbReference>
<evidence type="ECO:0000313" key="2">
    <source>
        <dbReference type="Proteomes" id="UP001732700"/>
    </source>
</evidence>
<evidence type="ECO:0000313" key="1">
    <source>
        <dbReference type="EnsemblPlants" id="AVESA.00010b.r2.1AG0024060.1.CDS"/>
    </source>
</evidence>
<protein>
    <submittedName>
        <fullName evidence="1">Uncharacterized protein</fullName>
    </submittedName>
</protein>
<sequence length="464" mass="52499">MGGGAADERQRRVVSRAEPTLQHQLQEMASLPIPDELLGEILLRLPTPADLARSSAACVAFRRVTADRSFLRRYRKLHTPPLLGFLEESKFFHAATQPYPSASAASAVAVAADFSFSFLPAPACSWVPRDTRDGRVLLDRPTRIPTGDVFFPEVVVCDPLHRRYLLLPPVPDDLASTVEDLFWTRKRTKRLSVQIFLVPTGDEEEEAADETSFRVICMAQCKARLVAFVFSSNTGQWRAVPPRRWIDLSADLPRLTSRNRFYHHQYVYGCFYWTTGSIEESKLLVLDIKTMEFSIAKPPPEANGCLNFVMVEAGEGRPGMFVVQEPESSVPPDNRPTISYFIRQNDSGSSSRWRKVKETSLDFRPHFVCNMEKYPLLYQVRERSSQLKECCFTMDIETFQLEKVCYVESNEVFLRRLRAYRNFPPSLLSSPTISNGVEKKTDKGMLEQGCAASSSAESPRSGQC</sequence>
<reference evidence="1" key="2">
    <citation type="submission" date="2025-09" db="UniProtKB">
        <authorList>
            <consortium name="EnsemblPlants"/>
        </authorList>
    </citation>
    <scope>IDENTIFICATION</scope>
</reference>
<keyword evidence="2" id="KW-1185">Reference proteome</keyword>
<accession>A0ACD5TBE1</accession>